<evidence type="ECO:0000313" key="3">
    <source>
        <dbReference type="Proteomes" id="UP000320876"/>
    </source>
</evidence>
<evidence type="ECO:0000256" key="1">
    <source>
        <dbReference type="SAM" id="Phobius"/>
    </source>
</evidence>
<keyword evidence="3" id="KW-1185">Reference proteome</keyword>
<feature type="transmembrane region" description="Helical" evidence="1">
    <location>
        <begin position="30"/>
        <end position="52"/>
    </location>
</feature>
<dbReference type="AlphaFoldDB" id="A0A542CSG1"/>
<keyword evidence="1" id="KW-0472">Membrane</keyword>
<sequence length="97" mass="10008">MVTGKAPDEGGVDTEDIGQAAAAIRRRKRVALTAAAITLVGFMAFPVITSFTTLLDGVVNGIGVGYLVGFAVMVLPVLGAVAFCLWANRVERGGGDR</sequence>
<protein>
    <submittedName>
        <fullName evidence="2">Uncharacterized protein DUF485</fullName>
    </submittedName>
</protein>
<reference evidence="2 3" key="1">
    <citation type="submission" date="2019-06" db="EMBL/GenBank/DDBJ databases">
        <title>Sequencing the genomes of 1000 actinobacteria strains.</title>
        <authorList>
            <person name="Klenk H.-P."/>
        </authorList>
    </citation>
    <scope>NUCLEOTIDE SEQUENCE [LARGE SCALE GENOMIC DNA]</scope>
    <source>
        <strain evidence="2 3">DSM 45679</strain>
    </source>
</reference>
<dbReference type="Proteomes" id="UP000320876">
    <property type="component" value="Unassembled WGS sequence"/>
</dbReference>
<feature type="transmembrane region" description="Helical" evidence="1">
    <location>
        <begin position="64"/>
        <end position="87"/>
    </location>
</feature>
<keyword evidence="1" id="KW-0812">Transmembrane</keyword>
<comment type="caution">
    <text evidence="2">The sequence shown here is derived from an EMBL/GenBank/DDBJ whole genome shotgun (WGS) entry which is preliminary data.</text>
</comment>
<name>A0A542CSG1_AMYCI</name>
<accession>A0A542CSG1</accession>
<dbReference type="Pfam" id="PF04341">
    <property type="entry name" value="DUF485"/>
    <property type="match status" value="1"/>
</dbReference>
<dbReference type="EMBL" id="VFML01000002">
    <property type="protein sequence ID" value="TQI93756.1"/>
    <property type="molecule type" value="Genomic_DNA"/>
</dbReference>
<dbReference type="InterPro" id="IPR007436">
    <property type="entry name" value="DUF485"/>
</dbReference>
<organism evidence="2 3">
    <name type="scientific">Amycolatopsis cihanbeyliensis</name>
    <dbReference type="NCBI Taxonomy" id="1128664"/>
    <lineage>
        <taxon>Bacteria</taxon>
        <taxon>Bacillati</taxon>
        <taxon>Actinomycetota</taxon>
        <taxon>Actinomycetes</taxon>
        <taxon>Pseudonocardiales</taxon>
        <taxon>Pseudonocardiaceae</taxon>
        <taxon>Amycolatopsis</taxon>
    </lineage>
</organism>
<gene>
    <name evidence="2" type="ORF">FB471_5898</name>
</gene>
<keyword evidence="1" id="KW-1133">Transmembrane helix</keyword>
<evidence type="ECO:0000313" key="2">
    <source>
        <dbReference type="EMBL" id="TQI93756.1"/>
    </source>
</evidence>
<proteinExistence type="predicted"/>